<name>A0A2V3A9I6_9BACI</name>
<dbReference type="OrthoDB" id="5432096at2"/>
<dbReference type="SUPFAM" id="SSF52540">
    <property type="entry name" value="P-loop containing nucleoside triphosphate hydrolases"/>
    <property type="match status" value="1"/>
</dbReference>
<dbReference type="Pfam" id="PF13469">
    <property type="entry name" value="Sulfotransfer_3"/>
    <property type="match status" value="1"/>
</dbReference>
<accession>A0A2V3A9I6</accession>
<protein>
    <submittedName>
        <fullName evidence="2">Sulfotransferase family protein</fullName>
    </submittedName>
</protein>
<dbReference type="GO" id="GO:0008476">
    <property type="term" value="F:protein-tyrosine sulfotransferase activity"/>
    <property type="evidence" value="ECO:0007669"/>
    <property type="project" value="InterPro"/>
</dbReference>
<dbReference type="InterPro" id="IPR027417">
    <property type="entry name" value="P-loop_NTPase"/>
</dbReference>
<comment type="caution">
    <text evidence="2">The sequence shown here is derived from an EMBL/GenBank/DDBJ whole genome shotgun (WGS) entry which is preliminary data.</text>
</comment>
<dbReference type="InterPro" id="IPR026634">
    <property type="entry name" value="TPST-like"/>
</dbReference>
<keyword evidence="1 2" id="KW-0808">Transferase</keyword>
<dbReference type="EMBL" id="QGTW01000001">
    <property type="protein sequence ID" value="PWW31904.1"/>
    <property type="molecule type" value="Genomic_DNA"/>
</dbReference>
<evidence type="ECO:0000256" key="1">
    <source>
        <dbReference type="ARBA" id="ARBA00022679"/>
    </source>
</evidence>
<dbReference type="Gene3D" id="3.40.50.300">
    <property type="entry name" value="P-loop containing nucleotide triphosphate hydrolases"/>
    <property type="match status" value="1"/>
</dbReference>
<proteinExistence type="predicted"/>
<dbReference type="RefSeq" id="WP_110062887.1">
    <property type="nucleotide sequence ID" value="NZ_QGTW01000001.1"/>
</dbReference>
<dbReference type="PANTHER" id="PTHR12788">
    <property type="entry name" value="PROTEIN-TYROSINE SULFOTRANSFERASE 2"/>
    <property type="match status" value="1"/>
</dbReference>
<dbReference type="Proteomes" id="UP000247150">
    <property type="component" value="Unassembled WGS sequence"/>
</dbReference>
<dbReference type="AlphaFoldDB" id="A0A2V3A9I6"/>
<gene>
    <name evidence="2" type="ORF">DFO73_101162</name>
</gene>
<evidence type="ECO:0000313" key="2">
    <source>
        <dbReference type="EMBL" id="PWW31904.1"/>
    </source>
</evidence>
<dbReference type="PANTHER" id="PTHR12788:SF10">
    <property type="entry name" value="PROTEIN-TYROSINE SULFOTRANSFERASE"/>
    <property type="match status" value="1"/>
</dbReference>
<sequence length="295" mass="34410">MINNPIFLVGCMRSGTTLLADLLGSHPNIIHCPFELKHVWSRAGKVPMASPKTLDRICPQLNESDVKPGQKQKLVRAFHREMIKNKGKKHIPHSVFLNKNPHLCNKLPFVQTLFPNARFIWIYRDLPSVTASLKKLLKHHNLVHYWPYKSNEETIRCFNLFHRTLPKNIDRSRCFPGGDAKYLAEYWYENNKAVSDFSKTVPPGQIFIIKEEELIHNPEKVLTECLDFLKLPGIIPYHLITNIQPGRNNLWHTRLSKRELESIMNFIMENEKKLNNLFPGQEISLHYKEQISSFL</sequence>
<organism evidence="2 3">
    <name type="scientific">Cytobacillus oceanisediminis</name>
    <dbReference type="NCBI Taxonomy" id="665099"/>
    <lineage>
        <taxon>Bacteria</taxon>
        <taxon>Bacillati</taxon>
        <taxon>Bacillota</taxon>
        <taxon>Bacilli</taxon>
        <taxon>Bacillales</taxon>
        <taxon>Bacillaceae</taxon>
        <taxon>Cytobacillus</taxon>
    </lineage>
</organism>
<evidence type="ECO:0000313" key="3">
    <source>
        <dbReference type="Proteomes" id="UP000247150"/>
    </source>
</evidence>
<reference evidence="2 3" key="1">
    <citation type="submission" date="2018-05" db="EMBL/GenBank/DDBJ databases">
        <title>Freshwater and sediment microbial communities from various areas in North America, analyzing microbe dynamics in response to fracking.</title>
        <authorList>
            <person name="Lamendella R."/>
        </authorList>
    </citation>
    <scope>NUCLEOTIDE SEQUENCE [LARGE SCALE GENOMIC DNA]</scope>
    <source>
        <strain evidence="2 3">15_TX</strain>
    </source>
</reference>